<organism evidence="2 3">
    <name type="scientific">Portunus trituberculatus</name>
    <name type="common">Swimming crab</name>
    <name type="synonym">Neptunus trituberculatus</name>
    <dbReference type="NCBI Taxonomy" id="210409"/>
    <lineage>
        <taxon>Eukaryota</taxon>
        <taxon>Metazoa</taxon>
        <taxon>Ecdysozoa</taxon>
        <taxon>Arthropoda</taxon>
        <taxon>Crustacea</taxon>
        <taxon>Multicrustacea</taxon>
        <taxon>Malacostraca</taxon>
        <taxon>Eumalacostraca</taxon>
        <taxon>Eucarida</taxon>
        <taxon>Decapoda</taxon>
        <taxon>Pleocyemata</taxon>
        <taxon>Brachyura</taxon>
        <taxon>Eubrachyura</taxon>
        <taxon>Portunoidea</taxon>
        <taxon>Portunidae</taxon>
        <taxon>Portuninae</taxon>
        <taxon>Portunus</taxon>
    </lineage>
</organism>
<reference evidence="2 3" key="1">
    <citation type="submission" date="2019-05" db="EMBL/GenBank/DDBJ databases">
        <title>Another draft genome of Portunus trituberculatus and its Hox gene families provides insights of decapod evolution.</title>
        <authorList>
            <person name="Jeong J.-H."/>
            <person name="Song I."/>
            <person name="Kim S."/>
            <person name="Choi T."/>
            <person name="Kim D."/>
            <person name="Ryu S."/>
            <person name="Kim W."/>
        </authorList>
    </citation>
    <scope>NUCLEOTIDE SEQUENCE [LARGE SCALE GENOMIC DNA]</scope>
    <source>
        <tissue evidence="2">Muscle</tissue>
    </source>
</reference>
<proteinExistence type="predicted"/>
<dbReference type="AlphaFoldDB" id="A0A5B7EGL3"/>
<feature type="region of interest" description="Disordered" evidence="1">
    <location>
        <begin position="23"/>
        <end position="61"/>
    </location>
</feature>
<name>A0A5B7EGL3_PORTR</name>
<evidence type="ECO:0000256" key="1">
    <source>
        <dbReference type="SAM" id="MobiDB-lite"/>
    </source>
</evidence>
<accession>A0A5B7EGL3</accession>
<keyword evidence="3" id="KW-1185">Reference proteome</keyword>
<dbReference type="Proteomes" id="UP000324222">
    <property type="component" value="Unassembled WGS sequence"/>
</dbReference>
<evidence type="ECO:0000313" key="3">
    <source>
        <dbReference type="Proteomes" id="UP000324222"/>
    </source>
</evidence>
<comment type="caution">
    <text evidence="2">The sequence shown here is derived from an EMBL/GenBank/DDBJ whole genome shotgun (WGS) entry which is preliminary data.</text>
</comment>
<protein>
    <submittedName>
        <fullName evidence="2">Uncharacterized protein</fullName>
    </submittedName>
</protein>
<dbReference type="EMBL" id="VSRR010002648">
    <property type="protein sequence ID" value="MPC32548.1"/>
    <property type="molecule type" value="Genomic_DNA"/>
</dbReference>
<evidence type="ECO:0000313" key="2">
    <source>
        <dbReference type="EMBL" id="MPC32548.1"/>
    </source>
</evidence>
<gene>
    <name evidence="2" type="ORF">E2C01_025860</name>
</gene>
<sequence length="93" mass="10118">MATLLIHVEIRIEIVLNFSSSGSRTARQVLQMRPEGGASDHRRRTAAGLPRHTATAPHSTPGHVRLLREGLWYSKCHRAPHPQAGGPPVAVGM</sequence>